<protein>
    <submittedName>
        <fullName evidence="2">XRE family transcriptional regulator</fullName>
    </submittedName>
</protein>
<evidence type="ECO:0000313" key="3">
    <source>
        <dbReference type="Proteomes" id="UP000029055"/>
    </source>
</evidence>
<dbReference type="RefSeq" id="WP_024463580.1">
    <property type="nucleotide sequence ID" value="NZ_CP062939.1"/>
</dbReference>
<accession>A0A087DTX2</accession>
<evidence type="ECO:0000256" key="1">
    <source>
        <dbReference type="SAM" id="MobiDB-lite"/>
    </source>
</evidence>
<dbReference type="eggNOG" id="ENOG5032Y0D">
    <property type="taxonomic scope" value="Bacteria"/>
</dbReference>
<dbReference type="OrthoDB" id="5068694at2"/>
<feature type="region of interest" description="Disordered" evidence="1">
    <location>
        <begin position="1"/>
        <end position="47"/>
    </location>
</feature>
<dbReference type="EMBL" id="JGZR01000016">
    <property type="protein sequence ID" value="KFI98972.1"/>
    <property type="molecule type" value="Genomic_DNA"/>
</dbReference>
<dbReference type="STRING" id="77635.BISU_2173"/>
<evidence type="ECO:0000313" key="2">
    <source>
        <dbReference type="EMBL" id="KFI98972.1"/>
    </source>
</evidence>
<gene>
    <name evidence="2" type="ORF">BISU_2173</name>
</gene>
<dbReference type="Proteomes" id="UP000029055">
    <property type="component" value="Unassembled WGS sequence"/>
</dbReference>
<sequence>MTIIQKAQKTGLHPHVKGKSVLASGSGGGAGLRAAHRGEAVKRPRPARHAVARDRALRLADAILERVPDLDEWALDDEHLDETVDMIAGVLPRRSLWDELLGPFYTTHSLGKVLGVSRQAIGKRVGSGSLVRVRTQDGKSLYPAFQVRDGVLVPGLGEVVQALRMGTDDEYLIAQWLATPVDGGLSPIERLAAGDVDGMLTQASHTAMAWAA</sequence>
<name>A0A087DTX2_9BIFI</name>
<reference evidence="2 3" key="1">
    <citation type="submission" date="2014-03" db="EMBL/GenBank/DDBJ databases">
        <title>Genomics of Bifidobacteria.</title>
        <authorList>
            <person name="Ventura M."/>
            <person name="Milani C."/>
            <person name="Lugli G.A."/>
        </authorList>
    </citation>
    <scope>NUCLEOTIDE SEQUENCE [LARGE SCALE GENOMIC DNA]</scope>
    <source>
        <strain evidence="2 3">LMG 11597</strain>
    </source>
</reference>
<comment type="caution">
    <text evidence="2">The sequence shown here is derived from an EMBL/GenBank/DDBJ whole genome shotgun (WGS) entry which is preliminary data.</text>
</comment>
<organism evidence="2 3">
    <name type="scientific">Bifidobacterium subtile</name>
    <dbReference type="NCBI Taxonomy" id="77635"/>
    <lineage>
        <taxon>Bacteria</taxon>
        <taxon>Bacillati</taxon>
        <taxon>Actinomycetota</taxon>
        <taxon>Actinomycetes</taxon>
        <taxon>Bifidobacteriales</taxon>
        <taxon>Bifidobacteriaceae</taxon>
        <taxon>Bifidobacterium</taxon>
    </lineage>
</organism>
<dbReference type="AlphaFoldDB" id="A0A087DTX2"/>
<keyword evidence="3" id="KW-1185">Reference proteome</keyword>
<proteinExistence type="predicted"/>